<evidence type="ECO:0000313" key="1">
    <source>
        <dbReference type="EMBL" id="GAA4389441.1"/>
    </source>
</evidence>
<accession>A0ABP8JEH6</accession>
<dbReference type="InterPro" id="IPR027417">
    <property type="entry name" value="P-loop_NTPase"/>
</dbReference>
<evidence type="ECO:0000313" key="2">
    <source>
        <dbReference type="Proteomes" id="UP001500454"/>
    </source>
</evidence>
<gene>
    <name evidence="1" type="ORF">GCM10023186_36780</name>
</gene>
<sequence>MDAIKHKRILCIQGPAGIGKTQLALNALGQFQKSTASKVVWLEIETITTIADLKLRIWSALTSHGIQPTSSLTEVMDEAVGLMALDGVEAVAPALLEELEDFFSHLISRTRLTKLLFTSQVELLSIEPDFIISLQPLSETSSADLLKALISTHPHNSNDDANAILRLLAFSDGHPLTIKIIEGLLRFFKSARVVGERVEKYGAAALINPTRKQQTKATSLEVCLAVAYEALCQEERNVLFLVSHCPAGCLAVMLERPYAYGLRDSQAATAGLSRWNLIYFDSDWAPGQRLLALSPIRAYIQQQYKDDVDTANALFLELANDLAIQAVAIEETHTQRGDVRTGFIRFNQEFLNFNYIFDESAKHSKVNPEFLQPIVAIASAVQTFCFLSGLTGRGIEIMRVGAAAAVQSGNLFLASELLLQLISLAMHGRHSDQVQQVVSEITHLANGSTDVGLLGNAAMARGLLAKHEGHLQEAEQHYIEASAYFEQPRPARTRNSTEKEKHGTYGDERMLALSLMDLAFTYEKTLRQTDALEMYQRALSLMFKTKDNVNYGSVLNQMGNCYSDLGEHEKACEAYTEASIRFYDIQASIHIGTSLGELGYLLLDYIPNEPVESILSSELLESGLIDVGEECARVFHIEVNPLPAAECIRLIRKVVGISILVSFTPYSNLLEAFSEQLRQDMVKPLLDQYLNGKRDMANDGLPLMHLDIMSSLIYNIWYSCELSFDNQKVTIADIELYAELCYRQGYPVWQMFRLYDWVTAHLSRRHKIKGLTASVLQEAIENHFETGTPFTLPMYPAKQ</sequence>
<dbReference type="SMART" id="SM00028">
    <property type="entry name" value="TPR"/>
    <property type="match status" value="3"/>
</dbReference>
<dbReference type="PANTHER" id="PTHR47691:SF3">
    <property type="entry name" value="HTH-TYPE TRANSCRIPTIONAL REGULATOR RV0890C-RELATED"/>
    <property type="match status" value="1"/>
</dbReference>
<dbReference type="InterPro" id="IPR011990">
    <property type="entry name" value="TPR-like_helical_dom_sf"/>
</dbReference>
<dbReference type="PANTHER" id="PTHR47691">
    <property type="entry name" value="REGULATOR-RELATED"/>
    <property type="match status" value="1"/>
</dbReference>
<dbReference type="Gene3D" id="1.25.40.10">
    <property type="entry name" value="Tetratricopeptide repeat domain"/>
    <property type="match status" value="1"/>
</dbReference>
<dbReference type="Pfam" id="PF13424">
    <property type="entry name" value="TPR_12"/>
    <property type="match status" value="1"/>
</dbReference>
<proteinExistence type="predicted"/>
<dbReference type="EMBL" id="BAABHA010000013">
    <property type="protein sequence ID" value="GAA4389441.1"/>
    <property type="molecule type" value="Genomic_DNA"/>
</dbReference>
<dbReference type="Proteomes" id="UP001500454">
    <property type="component" value="Unassembled WGS sequence"/>
</dbReference>
<reference evidence="2" key="1">
    <citation type="journal article" date="2019" name="Int. J. Syst. Evol. Microbiol.">
        <title>The Global Catalogue of Microorganisms (GCM) 10K type strain sequencing project: providing services to taxonomists for standard genome sequencing and annotation.</title>
        <authorList>
            <consortium name="The Broad Institute Genomics Platform"/>
            <consortium name="The Broad Institute Genome Sequencing Center for Infectious Disease"/>
            <person name="Wu L."/>
            <person name="Ma J."/>
        </authorList>
    </citation>
    <scope>NUCLEOTIDE SEQUENCE [LARGE SCALE GENOMIC DNA]</scope>
    <source>
        <strain evidence="2">JCM 17924</strain>
    </source>
</reference>
<protein>
    <recommendedName>
        <fullName evidence="3">Tetratricopeptide repeat protein</fullName>
    </recommendedName>
</protein>
<keyword evidence="2" id="KW-1185">Reference proteome</keyword>
<dbReference type="InterPro" id="IPR019734">
    <property type="entry name" value="TPR_rpt"/>
</dbReference>
<evidence type="ECO:0008006" key="3">
    <source>
        <dbReference type="Google" id="ProtNLM"/>
    </source>
</evidence>
<dbReference type="SUPFAM" id="SSF48452">
    <property type="entry name" value="TPR-like"/>
    <property type="match status" value="1"/>
</dbReference>
<dbReference type="Gene3D" id="3.40.50.300">
    <property type="entry name" value="P-loop containing nucleotide triphosphate hydrolases"/>
    <property type="match status" value="1"/>
</dbReference>
<organism evidence="1 2">
    <name type="scientific">Hymenobacter koreensis</name>
    <dbReference type="NCBI Taxonomy" id="1084523"/>
    <lineage>
        <taxon>Bacteria</taxon>
        <taxon>Pseudomonadati</taxon>
        <taxon>Bacteroidota</taxon>
        <taxon>Cytophagia</taxon>
        <taxon>Cytophagales</taxon>
        <taxon>Hymenobacteraceae</taxon>
        <taxon>Hymenobacter</taxon>
    </lineage>
</organism>
<name>A0ABP8JEH6_9BACT</name>
<dbReference type="SUPFAM" id="SSF52540">
    <property type="entry name" value="P-loop containing nucleoside triphosphate hydrolases"/>
    <property type="match status" value="1"/>
</dbReference>
<comment type="caution">
    <text evidence="1">The sequence shown here is derived from an EMBL/GenBank/DDBJ whole genome shotgun (WGS) entry which is preliminary data.</text>
</comment>